<evidence type="ECO:0000256" key="8">
    <source>
        <dbReference type="ARBA" id="ARBA00048968"/>
    </source>
</evidence>
<dbReference type="PANTHER" id="PTHR30616">
    <property type="entry name" value="UNCHARACTERIZED PROTEIN YFIH"/>
    <property type="match status" value="1"/>
</dbReference>
<name>A0A933L0L2_9HYPH</name>
<comment type="similarity">
    <text evidence="2 10">Belongs to the purine nucleoside phosphorylase YfiH/LACC1 family.</text>
</comment>
<dbReference type="PANTHER" id="PTHR30616:SF2">
    <property type="entry name" value="PURINE NUCLEOSIDE PHOSPHORYLASE LACC1"/>
    <property type="match status" value="1"/>
</dbReference>
<dbReference type="Gene3D" id="3.60.140.10">
    <property type="entry name" value="CNF1/YfiH-like putative cysteine hydrolases"/>
    <property type="match status" value="1"/>
</dbReference>
<dbReference type="InterPro" id="IPR011324">
    <property type="entry name" value="Cytotoxic_necrot_fac-like_cat"/>
</dbReference>
<keyword evidence="6" id="KW-0862">Zinc</keyword>
<comment type="catalytic activity">
    <reaction evidence="8">
        <text>adenosine + phosphate = alpha-D-ribose 1-phosphate + adenine</text>
        <dbReference type="Rhea" id="RHEA:27642"/>
        <dbReference type="ChEBI" id="CHEBI:16335"/>
        <dbReference type="ChEBI" id="CHEBI:16708"/>
        <dbReference type="ChEBI" id="CHEBI:43474"/>
        <dbReference type="ChEBI" id="CHEBI:57720"/>
        <dbReference type="EC" id="2.4.2.1"/>
    </reaction>
    <physiologicalReaction direction="left-to-right" evidence="8">
        <dbReference type="Rhea" id="RHEA:27643"/>
    </physiologicalReaction>
</comment>
<evidence type="ECO:0000256" key="1">
    <source>
        <dbReference type="ARBA" id="ARBA00000553"/>
    </source>
</evidence>
<dbReference type="CDD" id="cd16833">
    <property type="entry name" value="YfiH"/>
    <property type="match status" value="1"/>
</dbReference>
<dbReference type="Pfam" id="PF02578">
    <property type="entry name" value="Cu-oxidase_4"/>
    <property type="match status" value="1"/>
</dbReference>
<keyword evidence="4" id="KW-0479">Metal-binding</keyword>
<evidence type="ECO:0000313" key="12">
    <source>
        <dbReference type="Proteomes" id="UP000782610"/>
    </source>
</evidence>
<dbReference type="GO" id="GO:0016787">
    <property type="term" value="F:hydrolase activity"/>
    <property type="evidence" value="ECO:0007669"/>
    <property type="project" value="UniProtKB-KW"/>
</dbReference>
<evidence type="ECO:0000256" key="3">
    <source>
        <dbReference type="ARBA" id="ARBA00022679"/>
    </source>
</evidence>
<comment type="caution">
    <text evidence="11">The sequence shown here is derived from an EMBL/GenBank/DDBJ whole genome shotgun (WGS) entry which is preliminary data.</text>
</comment>
<dbReference type="NCBIfam" id="TIGR00726">
    <property type="entry name" value="peptidoglycan editing factor PgeF"/>
    <property type="match status" value="1"/>
</dbReference>
<comment type="catalytic activity">
    <reaction evidence="1">
        <text>inosine + phosphate = alpha-D-ribose 1-phosphate + hypoxanthine</text>
        <dbReference type="Rhea" id="RHEA:27646"/>
        <dbReference type="ChEBI" id="CHEBI:17368"/>
        <dbReference type="ChEBI" id="CHEBI:17596"/>
        <dbReference type="ChEBI" id="CHEBI:43474"/>
        <dbReference type="ChEBI" id="CHEBI:57720"/>
        <dbReference type="EC" id="2.4.2.1"/>
    </reaction>
    <physiologicalReaction direction="left-to-right" evidence="1">
        <dbReference type="Rhea" id="RHEA:27647"/>
    </physiologicalReaction>
</comment>
<sequence length="257" mass="26652">MSAPFATSKVLSEAGIRHGFFGREGGRSMGALASNNMSIGVGDNSDLVVANRSSACFAMGERPLKDLVVFRQVHSTKVVSLTERPTPGVAIEADAMVTDRDDLLLGILTADCSPVLLADPEAGVVGAVHAGWKGAAGGILSATVLAMVKLGADPKNIRAAIGPTISAANYEVGPETAAQIVALDPAAARYISVPPGRTREHFDIPGLLTEQLFGAGVGLVGHLGLCTYADPARYFSHRYATHHGTTTGRQIAIIGLR</sequence>
<protein>
    <recommendedName>
        <fullName evidence="10">Purine nucleoside phosphorylase</fullName>
    </recommendedName>
</protein>
<keyword evidence="3" id="KW-0808">Transferase</keyword>
<dbReference type="Proteomes" id="UP000782610">
    <property type="component" value="Unassembled WGS sequence"/>
</dbReference>
<dbReference type="InterPro" id="IPR003730">
    <property type="entry name" value="Cu_polyphenol_OxRdtase"/>
</dbReference>
<organism evidence="11 12">
    <name type="scientific">Devosia nanyangense</name>
    <dbReference type="NCBI Taxonomy" id="1228055"/>
    <lineage>
        <taxon>Bacteria</taxon>
        <taxon>Pseudomonadati</taxon>
        <taxon>Pseudomonadota</taxon>
        <taxon>Alphaproteobacteria</taxon>
        <taxon>Hyphomicrobiales</taxon>
        <taxon>Devosiaceae</taxon>
        <taxon>Devosia</taxon>
    </lineage>
</organism>
<evidence type="ECO:0000256" key="6">
    <source>
        <dbReference type="ARBA" id="ARBA00022833"/>
    </source>
</evidence>
<dbReference type="GO" id="GO:0005507">
    <property type="term" value="F:copper ion binding"/>
    <property type="evidence" value="ECO:0007669"/>
    <property type="project" value="TreeGrafter"/>
</dbReference>
<dbReference type="EMBL" id="JACRAF010000027">
    <property type="protein sequence ID" value="MBI4922059.1"/>
    <property type="molecule type" value="Genomic_DNA"/>
</dbReference>
<gene>
    <name evidence="11" type="primary">pgeF</name>
    <name evidence="11" type="ORF">HY834_09940</name>
</gene>
<comment type="catalytic activity">
    <reaction evidence="9">
        <text>S-methyl-5'-thioadenosine + phosphate = 5-(methylsulfanyl)-alpha-D-ribose 1-phosphate + adenine</text>
        <dbReference type="Rhea" id="RHEA:11852"/>
        <dbReference type="ChEBI" id="CHEBI:16708"/>
        <dbReference type="ChEBI" id="CHEBI:17509"/>
        <dbReference type="ChEBI" id="CHEBI:43474"/>
        <dbReference type="ChEBI" id="CHEBI:58533"/>
        <dbReference type="EC" id="2.4.2.28"/>
    </reaction>
    <physiologicalReaction direction="left-to-right" evidence="9">
        <dbReference type="Rhea" id="RHEA:11853"/>
    </physiologicalReaction>
</comment>
<evidence type="ECO:0000256" key="9">
    <source>
        <dbReference type="ARBA" id="ARBA00049893"/>
    </source>
</evidence>
<comment type="catalytic activity">
    <reaction evidence="7">
        <text>adenosine + H2O + H(+) = inosine + NH4(+)</text>
        <dbReference type="Rhea" id="RHEA:24408"/>
        <dbReference type="ChEBI" id="CHEBI:15377"/>
        <dbReference type="ChEBI" id="CHEBI:15378"/>
        <dbReference type="ChEBI" id="CHEBI:16335"/>
        <dbReference type="ChEBI" id="CHEBI:17596"/>
        <dbReference type="ChEBI" id="CHEBI:28938"/>
        <dbReference type="EC" id="3.5.4.4"/>
    </reaction>
    <physiologicalReaction direction="left-to-right" evidence="7">
        <dbReference type="Rhea" id="RHEA:24409"/>
    </physiologicalReaction>
</comment>
<evidence type="ECO:0000256" key="5">
    <source>
        <dbReference type="ARBA" id="ARBA00022801"/>
    </source>
</evidence>
<evidence type="ECO:0000256" key="4">
    <source>
        <dbReference type="ARBA" id="ARBA00022723"/>
    </source>
</evidence>
<evidence type="ECO:0000256" key="2">
    <source>
        <dbReference type="ARBA" id="ARBA00007353"/>
    </source>
</evidence>
<dbReference type="GO" id="GO:0017061">
    <property type="term" value="F:S-methyl-5-thioadenosine phosphorylase activity"/>
    <property type="evidence" value="ECO:0007669"/>
    <property type="project" value="UniProtKB-EC"/>
</dbReference>
<dbReference type="SUPFAM" id="SSF64438">
    <property type="entry name" value="CNF1/YfiH-like putative cysteine hydrolases"/>
    <property type="match status" value="1"/>
</dbReference>
<reference evidence="11" key="1">
    <citation type="submission" date="2020-07" db="EMBL/GenBank/DDBJ databases">
        <title>Huge and variable diversity of episymbiotic CPR bacteria and DPANN archaea in groundwater ecosystems.</title>
        <authorList>
            <person name="He C.Y."/>
            <person name="Keren R."/>
            <person name="Whittaker M."/>
            <person name="Farag I.F."/>
            <person name="Doudna J."/>
            <person name="Cate J.H.D."/>
            <person name="Banfield J.F."/>
        </authorList>
    </citation>
    <scope>NUCLEOTIDE SEQUENCE</scope>
    <source>
        <strain evidence="11">NC_groundwater_1586_Pr3_B-0.1um_66_15</strain>
    </source>
</reference>
<dbReference type="AlphaFoldDB" id="A0A933L0L2"/>
<proteinExistence type="inferred from homology"/>
<accession>A0A933L0L2</accession>
<evidence type="ECO:0000256" key="7">
    <source>
        <dbReference type="ARBA" id="ARBA00047989"/>
    </source>
</evidence>
<evidence type="ECO:0000256" key="10">
    <source>
        <dbReference type="RuleBase" id="RU361274"/>
    </source>
</evidence>
<keyword evidence="5" id="KW-0378">Hydrolase</keyword>
<dbReference type="InterPro" id="IPR038371">
    <property type="entry name" value="Cu_polyphenol_OxRdtase_sf"/>
</dbReference>
<evidence type="ECO:0000313" key="11">
    <source>
        <dbReference type="EMBL" id="MBI4922059.1"/>
    </source>
</evidence>